<dbReference type="SUPFAM" id="SSF51735">
    <property type="entry name" value="NAD(P)-binding Rossmann-fold domains"/>
    <property type="match status" value="1"/>
</dbReference>
<evidence type="ECO:0000256" key="3">
    <source>
        <dbReference type="ARBA" id="ARBA00007406"/>
    </source>
</evidence>
<keyword evidence="8" id="KW-0520">NAD</keyword>
<evidence type="ECO:0000256" key="5">
    <source>
        <dbReference type="ARBA" id="ARBA00022490"/>
    </source>
</evidence>
<keyword evidence="13" id="KW-1185">Reference proteome</keyword>
<comment type="pathway">
    <text evidence="2">Carbohydrate degradation; glycolysis; pyruvate from D-glyceraldehyde 3-phosphate: step 1/5.</text>
</comment>
<keyword evidence="7" id="KW-0560">Oxidoreductase</keyword>
<dbReference type="InterPro" id="IPR020828">
    <property type="entry name" value="GlycerAld_3-P_DH_NAD(P)-bd"/>
</dbReference>
<accession>A0AAP0L6Z6</accession>
<dbReference type="SUPFAM" id="SSF53335">
    <property type="entry name" value="S-adenosyl-L-methionine-dependent methyltransferases"/>
    <property type="match status" value="1"/>
</dbReference>
<dbReference type="Proteomes" id="UP001420932">
    <property type="component" value="Unassembled WGS sequence"/>
</dbReference>
<keyword evidence="5" id="KW-0963">Cytoplasm</keyword>
<comment type="similarity">
    <text evidence="3 10">Belongs to the glyceraldehyde-3-phosphate dehydrogenase family.</text>
</comment>
<gene>
    <name evidence="12" type="ORF">Syun_004766</name>
</gene>
<evidence type="ECO:0000256" key="9">
    <source>
        <dbReference type="ARBA" id="ARBA00023152"/>
    </source>
</evidence>
<dbReference type="SUPFAM" id="SSF55347">
    <property type="entry name" value="Glyceraldehyde-3-phosphate dehydrogenase-like, C-terminal domain"/>
    <property type="match status" value="1"/>
</dbReference>
<dbReference type="InterPro" id="IPR020829">
    <property type="entry name" value="GlycerAld_3-P_DH_cat"/>
</dbReference>
<evidence type="ECO:0000256" key="2">
    <source>
        <dbReference type="ARBA" id="ARBA00004869"/>
    </source>
</evidence>
<dbReference type="InterPro" id="IPR020831">
    <property type="entry name" value="GlycerAld/Erythrose_P_DH"/>
</dbReference>
<proteinExistence type="inferred from homology"/>
<sequence>MAAIARAGDHGDLVKQKKDTEEEVVELMKKLELGQVPDDEIRRLIKVQLDRRIRLGYQRTYEQQTADVLNFAHSLRGMRNIATEVDTLDAKMYEVPTPFLKLMYGSKFKESCCYFKDDSTTLDEAEIAMLDLYCERSQIKDGQRVLDLGCGQGALTVHIAQKYKNCHDDVTIVNHWTVNGKHWARTNELWLKNIDDNAEAVKKIMLSCIGSEEAAVKQFNFWRRLNLLGMELFGYGNGKIEKHILLVPSLRKPPETPFTNAAPLSPPPSPSSTTVIVVVVRDSTASLRLHRLSPSSASHADALDTAGHLLRKLGFGRIGRLVARVILQRDDVELVAANDPFITTDYMTYMFKYDSVHSQWRHHDIKVKDSNTLLFGDKAVTHFALTLLCVRAFTIDKIKNCLVIKLPRFTLVMLNSFVFATLRNPEEIPWGETGAEFVVESTGVFTDKDKAAAHLKVINDRFGIVEGLTTTVHSITATQQTVDGPSAKDWRGGRAASFNILTSFPAALAVGKVLPSLNGKLTGMSFRVPTVDVSVVDLTVRLEKAASYDQIKAAIKEESEGKLKGILGYTEDDVVSTDFVGDNRIWMRYALLAKEFV</sequence>
<dbReference type="Pfam" id="PF00044">
    <property type="entry name" value="Gp_dh_N"/>
    <property type="match status" value="1"/>
</dbReference>
<evidence type="ECO:0000256" key="6">
    <source>
        <dbReference type="ARBA" id="ARBA00022741"/>
    </source>
</evidence>
<dbReference type="Gene3D" id="3.40.50.150">
    <property type="entry name" value="Vaccinia Virus protein VP39"/>
    <property type="match status" value="1"/>
</dbReference>
<evidence type="ECO:0000313" key="13">
    <source>
        <dbReference type="Proteomes" id="UP001420932"/>
    </source>
</evidence>
<dbReference type="InterPro" id="IPR029063">
    <property type="entry name" value="SAM-dependent_MTases_sf"/>
</dbReference>
<dbReference type="CDD" id="cd18126">
    <property type="entry name" value="GAPDH_I_C"/>
    <property type="match status" value="1"/>
</dbReference>
<dbReference type="GO" id="GO:0051287">
    <property type="term" value="F:NAD binding"/>
    <property type="evidence" value="ECO:0007669"/>
    <property type="project" value="InterPro"/>
</dbReference>
<dbReference type="PANTHER" id="PTHR10836:SF112">
    <property type="entry name" value="GLYCERALDEHYDE-3-PHOSPHATE DEHYDROGENASE GAPC1, CYTOSOLIC-RELATED"/>
    <property type="match status" value="1"/>
</dbReference>
<dbReference type="GO" id="GO:0005829">
    <property type="term" value="C:cytosol"/>
    <property type="evidence" value="ECO:0007669"/>
    <property type="project" value="TreeGrafter"/>
</dbReference>
<evidence type="ECO:0000256" key="4">
    <source>
        <dbReference type="ARBA" id="ARBA00013119"/>
    </source>
</evidence>
<dbReference type="GO" id="GO:0004365">
    <property type="term" value="F:glyceraldehyde-3-phosphate dehydrogenase (NAD+) (phosphorylating) activity"/>
    <property type="evidence" value="ECO:0007669"/>
    <property type="project" value="UniProtKB-EC"/>
</dbReference>
<dbReference type="FunFam" id="3.30.360.10:FF:000010">
    <property type="entry name" value="Glyceraldehyde-3-phosphate dehydrogenase"/>
    <property type="match status" value="1"/>
</dbReference>
<dbReference type="InterPro" id="IPR036291">
    <property type="entry name" value="NAD(P)-bd_dom_sf"/>
</dbReference>
<dbReference type="PANTHER" id="PTHR10836">
    <property type="entry name" value="GLYCERALDEHYDE 3-PHOSPHATE DEHYDROGENASE"/>
    <property type="match status" value="1"/>
</dbReference>
<evidence type="ECO:0000256" key="7">
    <source>
        <dbReference type="ARBA" id="ARBA00023002"/>
    </source>
</evidence>
<dbReference type="AlphaFoldDB" id="A0AAP0L6Z6"/>
<reference evidence="12 13" key="1">
    <citation type="submission" date="2024-01" db="EMBL/GenBank/DDBJ databases">
        <title>Genome assemblies of Stephania.</title>
        <authorList>
            <person name="Yang L."/>
        </authorList>
    </citation>
    <scope>NUCLEOTIDE SEQUENCE [LARGE SCALE GENOMIC DNA]</scope>
    <source>
        <strain evidence="12">YNDBR</strain>
        <tissue evidence="12">Leaf</tissue>
    </source>
</reference>
<dbReference type="GO" id="GO:0006096">
    <property type="term" value="P:glycolytic process"/>
    <property type="evidence" value="ECO:0007669"/>
    <property type="project" value="UniProtKB-KW"/>
</dbReference>
<keyword evidence="9" id="KW-0324">Glycolysis</keyword>
<dbReference type="EMBL" id="JBBNAF010000002">
    <property type="protein sequence ID" value="KAK9163864.1"/>
    <property type="molecule type" value="Genomic_DNA"/>
</dbReference>
<evidence type="ECO:0000256" key="1">
    <source>
        <dbReference type="ARBA" id="ARBA00004496"/>
    </source>
</evidence>
<keyword evidence="6" id="KW-0547">Nucleotide-binding</keyword>
<evidence type="ECO:0000259" key="11">
    <source>
        <dbReference type="SMART" id="SM00846"/>
    </source>
</evidence>
<dbReference type="Pfam" id="PF02353">
    <property type="entry name" value="CMAS"/>
    <property type="match status" value="1"/>
</dbReference>
<dbReference type="SMART" id="SM00846">
    <property type="entry name" value="Gp_dh_N"/>
    <property type="match status" value="1"/>
</dbReference>
<dbReference type="Gene3D" id="3.30.360.10">
    <property type="entry name" value="Dihydrodipicolinate Reductase, domain 2"/>
    <property type="match status" value="1"/>
</dbReference>
<dbReference type="Pfam" id="PF02800">
    <property type="entry name" value="Gp_dh_C"/>
    <property type="match status" value="1"/>
</dbReference>
<evidence type="ECO:0000256" key="10">
    <source>
        <dbReference type="RuleBase" id="RU000397"/>
    </source>
</evidence>
<comment type="subcellular location">
    <subcellularLocation>
        <location evidence="1">Cytoplasm</location>
    </subcellularLocation>
</comment>
<dbReference type="EC" id="1.2.1.12" evidence="4"/>
<name>A0AAP0L6Z6_9MAGN</name>
<feature type="domain" description="Glyceraldehyde 3-phosphate dehydrogenase NAD(P) binding" evidence="11">
    <location>
        <begin position="311"/>
        <end position="459"/>
    </location>
</feature>
<dbReference type="Gene3D" id="3.40.50.720">
    <property type="entry name" value="NAD(P)-binding Rossmann-like Domain"/>
    <property type="match status" value="1"/>
</dbReference>
<dbReference type="PRINTS" id="PR00078">
    <property type="entry name" value="G3PDHDRGNASE"/>
</dbReference>
<evidence type="ECO:0000256" key="8">
    <source>
        <dbReference type="ARBA" id="ARBA00023027"/>
    </source>
</evidence>
<organism evidence="12 13">
    <name type="scientific">Stephania yunnanensis</name>
    <dbReference type="NCBI Taxonomy" id="152371"/>
    <lineage>
        <taxon>Eukaryota</taxon>
        <taxon>Viridiplantae</taxon>
        <taxon>Streptophyta</taxon>
        <taxon>Embryophyta</taxon>
        <taxon>Tracheophyta</taxon>
        <taxon>Spermatophyta</taxon>
        <taxon>Magnoliopsida</taxon>
        <taxon>Ranunculales</taxon>
        <taxon>Menispermaceae</taxon>
        <taxon>Menispermoideae</taxon>
        <taxon>Cissampelideae</taxon>
        <taxon>Stephania</taxon>
    </lineage>
</organism>
<comment type="caution">
    <text evidence="12">The sequence shown here is derived from an EMBL/GenBank/DDBJ whole genome shotgun (WGS) entry which is preliminary data.</text>
</comment>
<evidence type="ECO:0000313" key="12">
    <source>
        <dbReference type="EMBL" id="KAK9163864.1"/>
    </source>
</evidence>
<protein>
    <recommendedName>
        <fullName evidence="4">glyceraldehyde-3-phosphate dehydrogenase (phosphorylating)</fullName>
        <ecNumber evidence="4">1.2.1.12</ecNumber>
    </recommendedName>
</protein>